<reference evidence="4" key="1">
    <citation type="submission" date="2016-02" db="EMBL/GenBank/DDBJ databases">
        <authorList>
            <person name="Sanders J.G."/>
            <person name="Lin J.Y."/>
            <person name="Wertz J.T."/>
            <person name="Russell J.A."/>
            <person name="Moreau C.S."/>
            <person name="Powell S."/>
        </authorList>
    </citation>
    <scope>NUCLEOTIDE SEQUENCE [LARGE SCALE GENOMIC DNA]</scope>
    <source>
        <strain evidence="4">CAG34</strain>
    </source>
</reference>
<dbReference type="AlphaFoldDB" id="A0A139SRL5"/>
<sequence length="541" mass="60163">MALPINIDALLNGTAVEWERIEFKEGWNAEEVVQVLCAFANDFHNWGGGYLVLGVKTSGGRPILPPQGLQPEQADAWQRKLLELGYRLRPAYHPISEVATINGKIVLVVWVPAGEMRPYEAPLSLAKDEKRMSPYIRIHANTIEAKGNLKSELYSLANRIPFDDRQNGSAPLAELQPILIQNFLSEVKSNLAAEALRLPLDELGRRMQIVRGPQEAPRPLNVGLLFFSPAPARWFPQTQIDIVHLPQGRGGDQIIEKEFKGPLGVMLRDALAYLRNNVVTQFTRKLPEQAEAERYSNVPYPALEEALVNAVYHRSYEEREPIEVQITPEEITILSFPGPDPTVNMEDLRAGRAVARRYRNRRIGEFLKELELSEGRGTGIPKILESMKANGSPEPQFETDASRTSFLLRLPLRPNPKAGPRVSPIVTNPVTPSKSAGIGNMLEAGETLAPRVAPKAFQQLKVSTASLILSACLEPRRSSELLQILRLKDRSHLLSNYLNPLMKRGLLARAQPQSPKSPTQCYIITDAGRAWLSTPPSSPLG</sequence>
<protein>
    <recommendedName>
        <fullName evidence="5">Transcriptional regulator</fullName>
    </recommendedName>
</protein>
<dbReference type="SUPFAM" id="SSF46785">
    <property type="entry name" value="Winged helix' DNA-binding domain"/>
    <property type="match status" value="1"/>
</dbReference>
<name>A0A139SRL5_9BACT</name>
<evidence type="ECO:0000313" key="4">
    <source>
        <dbReference type="Proteomes" id="UP000070058"/>
    </source>
</evidence>
<evidence type="ECO:0000259" key="2">
    <source>
        <dbReference type="Pfam" id="PF21247"/>
    </source>
</evidence>
<organism evidence="3 4">
    <name type="scientific">Cephaloticoccus primus</name>
    <dbReference type="NCBI Taxonomy" id="1548207"/>
    <lineage>
        <taxon>Bacteria</taxon>
        <taxon>Pseudomonadati</taxon>
        <taxon>Verrucomicrobiota</taxon>
        <taxon>Opitutia</taxon>
        <taxon>Opitutales</taxon>
        <taxon>Opitutaceae</taxon>
        <taxon>Cephaloticoccus</taxon>
    </lineage>
</organism>
<dbReference type="Proteomes" id="UP000070058">
    <property type="component" value="Unassembled WGS sequence"/>
</dbReference>
<proteinExistence type="predicted"/>
<dbReference type="OrthoDB" id="9813719at2"/>
<evidence type="ECO:0008006" key="5">
    <source>
        <dbReference type="Google" id="ProtNLM"/>
    </source>
</evidence>
<feature type="domain" description="Schlafen AlbA-2" evidence="1">
    <location>
        <begin position="17"/>
        <end position="144"/>
    </location>
</feature>
<dbReference type="STRING" id="1548207.AXK11_02695"/>
<gene>
    <name evidence="3" type="ORF">AXK11_02695</name>
</gene>
<dbReference type="InterPro" id="IPR049514">
    <property type="entry name" value="Fic-like_C"/>
</dbReference>
<dbReference type="Gene3D" id="3.30.565.60">
    <property type="match status" value="1"/>
</dbReference>
<accession>A0A139SRL5</accession>
<dbReference type="PANTHER" id="PTHR30595:SF6">
    <property type="entry name" value="SCHLAFEN ALBA-2 DOMAIN-CONTAINING PROTEIN"/>
    <property type="match status" value="1"/>
</dbReference>
<dbReference type="InterPro" id="IPR038461">
    <property type="entry name" value="Schlafen_AlbA_2_dom_sf"/>
</dbReference>
<evidence type="ECO:0000259" key="1">
    <source>
        <dbReference type="Pfam" id="PF04326"/>
    </source>
</evidence>
<dbReference type="InterPro" id="IPR007421">
    <property type="entry name" value="Schlafen_AlbA_2_dom"/>
</dbReference>
<dbReference type="PANTHER" id="PTHR30595">
    <property type="entry name" value="GLPR-RELATED TRANSCRIPTIONAL REPRESSOR"/>
    <property type="match status" value="1"/>
</dbReference>
<keyword evidence="4" id="KW-1185">Reference proteome</keyword>
<dbReference type="EMBL" id="LSZQ01000020">
    <property type="protein sequence ID" value="KXU37183.1"/>
    <property type="molecule type" value="Genomic_DNA"/>
</dbReference>
<dbReference type="RefSeq" id="WP_068629010.1">
    <property type="nucleotide sequence ID" value="NZ_LSZQ01000020.1"/>
</dbReference>
<dbReference type="Pfam" id="PF21247">
    <property type="entry name" value="Fic-like_C"/>
    <property type="match status" value="1"/>
</dbReference>
<dbReference type="Gene3D" id="3.30.950.30">
    <property type="entry name" value="Schlafen, AAA domain"/>
    <property type="match status" value="1"/>
</dbReference>
<comment type="caution">
    <text evidence="3">The sequence shown here is derived from an EMBL/GenBank/DDBJ whole genome shotgun (WGS) entry which is preliminary data.</text>
</comment>
<evidence type="ECO:0000313" key="3">
    <source>
        <dbReference type="EMBL" id="KXU37183.1"/>
    </source>
</evidence>
<dbReference type="InterPro" id="IPR038475">
    <property type="entry name" value="RecG_C_sf"/>
</dbReference>
<dbReference type="Pfam" id="PF13749">
    <property type="entry name" value="HATPase_c_4"/>
    <property type="match status" value="1"/>
</dbReference>
<dbReference type="InterPro" id="IPR036390">
    <property type="entry name" value="WH_DNA-bd_sf"/>
</dbReference>
<feature type="domain" description="Filamentation induced by cAMP protein Fic-like C-terminal" evidence="2">
    <location>
        <begin position="475"/>
        <end position="525"/>
    </location>
</feature>
<dbReference type="Pfam" id="PF04326">
    <property type="entry name" value="SLFN_AlbA_2"/>
    <property type="match status" value="1"/>
</dbReference>